<dbReference type="PROSITE" id="PS50255">
    <property type="entry name" value="CYTOCHROME_B5_2"/>
    <property type="match status" value="1"/>
</dbReference>
<evidence type="ECO:0000256" key="16">
    <source>
        <dbReference type="ARBA" id="ARBA00023160"/>
    </source>
</evidence>
<comment type="similarity">
    <text evidence="2">Belongs to the fatty acid desaturase type 1 family.</text>
</comment>
<evidence type="ECO:0000256" key="4">
    <source>
        <dbReference type="ARBA" id="ARBA00022448"/>
    </source>
</evidence>
<dbReference type="PANTHER" id="PTHR11351">
    <property type="entry name" value="ACYL-COA DESATURASE"/>
    <property type="match status" value="1"/>
</dbReference>
<proteinExistence type="inferred from homology"/>
<dbReference type="GO" id="GO:0005789">
    <property type="term" value="C:endoplasmic reticulum membrane"/>
    <property type="evidence" value="ECO:0007669"/>
    <property type="project" value="TreeGrafter"/>
</dbReference>
<dbReference type="CDD" id="cd03505">
    <property type="entry name" value="Delta9-FADS-like"/>
    <property type="match status" value="1"/>
</dbReference>
<keyword evidence="7 18" id="KW-0812">Transmembrane</keyword>
<dbReference type="GO" id="GO:0006636">
    <property type="term" value="P:unsaturated fatty acid biosynthetic process"/>
    <property type="evidence" value="ECO:0007669"/>
    <property type="project" value="TreeGrafter"/>
</dbReference>
<dbReference type="SMART" id="SM01117">
    <property type="entry name" value="Cyt-b5"/>
    <property type="match status" value="1"/>
</dbReference>
<keyword evidence="11 18" id="KW-1133">Transmembrane helix</keyword>
<evidence type="ECO:0000256" key="13">
    <source>
        <dbReference type="ARBA" id="ARBA00023004"/>
    </source>
</evidence>
<evidence type="ECO:0000256" key="17">
    <source>
        <dbReference type="SAM" id="MobiDB-lite"/>
    </source>
</evidence>
<keyword evidence="9" id="KW-0276">Fatty acid metabolism</keyword>
<reference evidence="20" key="1">
    <citation type="submission" date="2023-02" db="EMBL/GenBank/DDBJ databases">
        <title>Identification and recombinant expression of a fungal hydrolase from Papiliotrema laurentii that hydrolyzes apple cutin and clears colloidal polyester polyurethane.</title>
        <authorList>
            <consortium name="DOE Joint Genome Institute"/>
            <person name="Roman V.A."/>
            <person name="Bojanowski C."/>
            <person name="Crable B.R."/>
            <person name="Wagner D.N."/>
            <person name="Hung C.S."/>
            <person name="Nadeau L.J."/>
            <person name="Schratz L."/>
            <person name="Haridas S."/>
            <person name="Pangilinan J."/>
            <person name="Lipzen A."/>
            <person name="Na H."/>
            <person name="Yan M."/>
            <person name="Ng V."/>
            <person name="Grigoriev I.V."/>
            <person name="Spatafora J.W."/>
            <person name="Barlow D."/>
            <person name="Biffinger J."/>
            <person name="Kelley-Loughnane N."/>
            <person name="Varaljay V.A."/>
            <person name="Crookes-Goodson W.J."/>
        </authorList>
    </citation>
    <scope>NUCLEOTIDE SEQUENCE</scope>
    <source>
        <strain evidence="20">5307AH</strain>
    </source>
</reference>
<dbReference type="AlphaFoldDB" id="A0AAD9FN12"/>
<dbReference type="PRINTS" id="PR00075">
    <property type="entry name" value="FACDDSATRASE"/>
</dbReference>
<keyword evidence="13" id="KW-0408">Iron</keyword>
<evidence type="ECO:0000313" key="21">
    <source>
        <dbReference type="Proteomes" id="UP001182556"/>
    </source>
</evidence>
<feature type="region of interest" description="Disordered" evidence="17">
    <location>
        <begin position="475"/>
        <end position="506"/>
    </location>
</feature>
<dbReference type="InterPro" id="IPR036400">
    <property type="entry name" value="Cyt_B5-like_heme/steroid_sf"/>
</dbReference>
<dbReference type="InterPro" id="IPR005804">
    <property type="entry name" value="FA_desaturase_dom"/>
</dbReference>
<feature type="domain" description="Cytochrome b5 heme-binding" evidence="19">
    <location>
        <begin position="398"/>
        <end position="462"/>
    </location>
</feature>
<evidence type="ECO:0000256" key="9">
    <source>
        <dbReference type="ARBA" id="ARBA00022832"/>
    </source>
</evidence>
<feature type="transmembrane region" description="Helical" evidence="18">
    <location>
        <begin position="152"/>
        <end position="171"/>
    </location>
</feature>
<feature type="region of interest" description="Disordered" evidence="17">
    <location>
        <begin position="571"/>
        <end position="593"/>
    </location>
</feature>
<evidence type="ECO:0000256" key="7">
    <source>
        <dbReference type="ARBA" id="ARBA00022692"/>
    </source>
</evidence>
<evidence type="ECO:0000256" key="5">
    <source>
        <dbReference type="ARBA" id="ARBA00022516"/>
    </source>
</evidence>
<accession>A0AAD9FN12</accession>
<evidence type="ECO:0000256" key="8">
    <source>
        <dbReference type="ARBA" id="ARBA00022723"/>
    </source>
</evidence>
<evidence type="ECO:0000256" key="18">
    <source>
        <dbReference type="SAM" id="Phobius"/>
    </source>
</evidence>
<keyword evidence="5" id="KW-0444">Lipid biosynthesis</keyword>
<keyword evidence="12" id="KW-0560">Oxidoreductase</keyword>
<dbReference type="Pfam" id="PF00173">
    <property type="entry name" value="Cyt-b5"/>
    <property type="match status" value="1"/>
</dbReference>
<evidence type="ECO:0000259" key="19">
    <source>
        <dbReference type="PROSITE" id="PS50255"/>
    </source>
</evidence>
<feature type="compositionally biased region" description="Low complexity" evidence="17">
    <location>
        <begin position="476"/>
        <end position="506"/>
    </location>
</feature>
<feature type="transmembrane region" description="Helical" evidence="18">
    <location>
        <begin position="86"/>
        <end position="107"/>
    </location>
</feature>
<evidence type="ECO:0000256" key="6">
    <source>
        <dbReference type="ARBA" id="ARBA00022617"/>
    </source>
</evidence>
<dbReference type="GO" id="GO:0004768">
    <property type="term" value="F:stearoyl-CoA 9-desaturase activity"/>
    <property type="evidence" value="ECO:0007669"/>
    <property type="project" value="UniProtKB-EC"/>
</dbReference>
<keyword evidence="8" id="KW-0479">Metal-binding</keyword>
<feature type="transmembrane region" description="Helical" evidence="18">
    <location>
        <begin position="119"/>
        <end position="140"/>
    </location>
</feature>
<feature type="region of interest" description="Disordered" evidence="17">
    <location>
        <begin position="1"/>
        <end position="36"/>
    </location>
</feature>
<keyword evidence="10" id="KW-0249">Electron transport</keyword>
<evidence type="ECO:0000256" key="12">
    <source>
        <dbReference type="ARBA" id="ARBA00023002"/>
    </source>
</evidence>
<keyword evidence="6" id="KW-0349">Heme</keyword>
<evidence type="ECO:0000256" key="10">
    <source>
        <dbReference type="ARBA" id="ARBA00022982"/>
    </source>
</evidence>
<dbReference type="Gene3D" id="3.10.120.10">
    <property type="entry name" value="Cytochrome b5-like heme/steroid binding domain"/>
    <property type="match status" value="1"/>
</dbReference>
<organism evidence="20 21">
    <name type="scientific">Papiliotrema laurentii</name>
    <name type="common">Cryptococcus laurentii</name>
    <dbReference type="NCBI Taxonomy" id="5418"/>
    <lineage>
        <taxon>Eukaryota</taxon>
        <taxon>Fungi</taxon>
        <taxon>Dikarya</taxon>
        <taxon>Basidiomycota</taxon>
        <taxon>Agaricomycotina</taxon>
        <taxon>Tremellomycetes</taxon>
        <taxon>Tremellales</taxon>
        <taxon>Rhynchogastremaceae</taxon>
        <taxon>Papiliotrema</taxon>
    </lineage>
</organism>
<dbReference type="InterPro" id="IPR015876">
    <property type="entry name" value="Acyl-CoA_DS"/>
</dbReference>
<dbReference type="EMBL" id="JAODAN010000010">
    <property type="protein sequence ID" value="KAK1921611.1"/>
    <property type="molecule type" value="Genomic_DNA"/>
</dbReference>
<dbReference type="Proteomes" id="UP001182556">
    <property type="component" value="Unassembled WGS sequence"/>
</dbReference>
<evidence type="ECO:0000256" key="1">
    <source>
        <dbReference type="ARBA" id="ARBA00004141"/>
    </source>
</evidence>
<dbReference type="InterPro" id="IPR001199">
    <property type="entry name" value="Cyt_B5-like_heme/steroid-bd"/>
</dbReference>
<dbReference type="SUPFAM" id="SSF55856">
    <property type="entry name" value="Cytochrome b5-like heme/steroid binding domain"/>
    <property type="match status" value="1"/>
</dbReference>
<comment type="caution">
    <text evidence="20">The sequence shown here is derived from an EMBL/GenBank/DDBJ whole genome shotgun (WGS) entry which is preliminary data.</text>
</comment>
<sequence length="593" mass="66118">MTGGPKTPTLEREEIFDTATVADRNDPAFEASTPDAKAEPTGINALAGIQPIKPSFMPSDADIPDNYVTATIQKQKYLPPVTWKNLIWNIQWISFLAITITPTIAIYGMMTTPYNRKTAIWSVIYYYITGLGITAGYHRLWAHRAYNASVPLQYALSIAGAGAVQGSIKWWSRGHRAHHRYTDTKLDPYSAHEGFWWAHVGWMIVKPRGKIGVADVSDLTRNKVVKWQHKNYLALLLFMGFAFPTLVAGLGWGDWWGGFFFAGAARLCFVHHSTFCVNSLAHWLGDKPFDNKHTPCDHFITALCTIGEGYHNFHHQFPMDFRNAIKWFQYDPTKWFIWTMSSLGLASHLKRFPDNEIKKGQYTMKLQTLQEQSEKIQWPKSSNELPVISWEDFQAEAKERSLIAIHGFIHDCSSFAEDHPGGAHLIKRAIGTDATTAFFGGVYDHSNAAHNMLAMMRVGVLDGGMEVEHLKRRAESISSNASTPSLLSSAGSSAGSSSDDLSSLADAPDAAQRLEQTQLNSQGPKSKVPIYQPQAQVADKWTLSVPPSERFRITTTVPEIRPGILRRIRTARPEGESQADANGEVDTLIGAKQ</sequence>
<protein>
    <recommendedName>
        <fullName evidence="3">stearoyl-CoA 9-desaturase</fullName>
        <ecNumber evidence="3">1.14.19.1</ecNumber>
    </recommendedName>
</protein>
<feature type="transmembrane region" description="Helical" evidence="18">
    <location>
        <begin position="232"/>
        <end position="253"/>
    </location>
</feature>
<evidence type="ECO:0000256" key="2">
    <source>
        <dbReference type="ARBA" id="ARBA00009295"/>
    </source>
</evidence>
<dbReference type="PANTHER" id="PTHR11351:SF31">
    <property type="entry name" value="DESATURASE 1, ISOFORM A-RELATED"/>
    <property type="match status" value="1"/>
</dbReference>
<keyword evidence="4" id="KW-0813">Transport</keyword>
<dbReference type="Pfam" id="PF00487">
    <property type="entry name" value="FA_desaturase"/>
    <property type="match status" value="1"/>
</dbReference>
<dbReference type="EC" id="1.14.19.1" evidence="3"/>
<name>A0AAD9FN12_PAPLA</name>
<keyword evidence="21" id="KW-1185">Reference proteome</keyword>
<gene>
    <name evidence="20" type="ORF">DB88DRAFT_498575</name>
</gene>
<evidence type="ECO:0000313" key="20">
    <source>
        <dbReference type="EMBL" id="KAK1921611.1"/>
    </source>
</evidence>
<comment type="subcellular location">
    <subcellularLocation>
        <location evidence="1">Membrane</location>
        <topology evidence="1">Multi-pass membrane protein</topology>
    </subcellularLocation>
</comment>
<dbReference type="GO" id="GO:0005506">
    <property type="term" value="F:iron ion binding"/>
    <property type="evidence" value="ECO:0007669"/>
    <property type="project" value="TreeGrafter"/>
</dbReference>
<evidence type="ECO:0000256" key="15">
    <source>
        <dbReference type="ARBA" id="ARBA00023136"/>
    </source>
</evidence>
<keyword evidence="16" id="KW-0275">Fatty acid biosynthesis</keyword>
<evidence type="ECO:0000256" key="3">
    <source>
        <dbReference type="ARBA" id="ARBA00012620"/>
    </source>
</evidence>
<evidence type="ECO:0000256" key="14">
    <source>
        <dbReference type="ARBA" id="ARBA00023098"/>
    </source>
</evidence>
<keyword evidence="14" id="KW-0443">Lipid metabolism</keyword>
<evidence type="ECO:0000256" key="11">
    <source>
        <dbReference type="ARBA" id="ARBA00022989"/>
    </source>
</evidence>
<dbReference type="FunFam" id="3.10.120.10:FF:000004">
    <property type="entry name" value="Acyl-CoA desaturase"/>
    <property type="match status" value="1"/>
</dbReference>
<keyword evidence="15 18" id="KW-0472">Membrane</keyword>